<name>A0ACB8HIN3_9BRYO</name>
<accession>A0ACB8HIN3</accession>
<proteinExistence type="predicted"/>
<reference evidence="2" key="1">
    <citation type="journal article" date="2022" name="New Phytol.">
        <title>Phylogenomic structure and speciation in an emerging model: the Sphagnum magellanicum complex (Bryophyta).</title>
        <authorList>
            <person name="Shaw A.J."/>
            <person name="Piatkowski B."/>
            <person name="Duffy A.M."/>
            <person name="Aguero B."/>
            <person name="Imwattana K."/>
            <person name="Nieto-Lugilde M."/>
            <person name="Healey A."/>
            <person name="Weston D.J."/>
            <person name="Patel M.N."/>
            <person name="Schmutz J."/>
            <person name="Grimwood J."/>
            <person name="Yavitt J.B."/>
            <person name="Hassel K."/>
            <person name="Stenoien H.K."/>
            <person name="Flatberg K.I."/>
            <person name="Bickford C.P."/>
            <person name="Hicks K.A."/>
        </authorList>
    </citation>
    <scope>NUCLEOTIDE SEQUENCE [LARGE SCALE GENOMIC DNA]</scope>
</reference>
<dbReference type="EMBL" id="CM038913">
    <property type="protein sequence ID" value="KAH9556082.1"/>
    <property type="molecule type" value="Genomic_DNA"/>
</dbReference>
<comment type="caution">
    <text evidence="1">The sequence shown here is derived from an EMBL/GenBank/DDBJ whole genome shotgun (WGS) entry which is preliminary data.</text>
</comment>
<sequence length="376" mass="42134">MMMRGGGPLRLTVATAGAAVRAGISTLSMFSSTAINGIQTLLEDNQKKIAPPPGDICKCQSFATECRLCKLGESTIEWMPLPLFDPVVMKPSSLAGPVKCASTWARASKAVPPPREAYQNLREEEMNNDNGRIGGTQGIIKMQEEAFDTHEDKAEEFGDDEEEEFGEEEAADFKEFEDFQEEDSDDSEDSEDSDDDERLETFGRPSGLTVPSPSRQEATIQIEAPVAEIYEILESRGFITKRKKRPTPNDSVLGHEDHHIVAWYHKVSIGLLEFYAWCDNYQKVKAIVNYHLRWSLIHTLSKKHKSSSSQIIKQYGKNLVVTHDGKRLAGFLSIAEIKAFGKKSVTNSPIRPELLIDLLFTKMRRDRLPKGAKLRN</sequence>
<evidence type="ECO:0000313" key="2">
    <source>
        <dbReference type="Proteomes" id="UP000828922"/>
    </source>
</evidence>
<protein>
    <submittedName>
        <fullName evidence="1">Uncharacterized protein</fullName>
    </submittedName>
</protein>
<dbReference type="Proteomes" id="UP000828922">
    <property type="component" value="Linkage Group LG07"/>
</dbReference>
<keyword evidence="2" id="KW-1185">Reference proteome</keyword>
<evidence type="ECO:0000313" key="1">
    <source>
        <dbReference type="EMBL" id="KAH9556082.1"/>
    </source>
</evidence>
<gene>
    <name evidence="1" type="ORF">CY35_07G008200</name>
</gene>
<organism evidence="1 2">
    <name type="scientific">Sphagnum magellanicum</name>
    <dbReference type="NCBI Taxonomy" id="128215"/>
    <lineage>
        <taxon>Eukaryota</taxon>
        <taxon>Viridiplantae</taxon>
        <taxon>Streptophyta</taxon>
        <taxon>Embryophyta</taxon>
        <taxon>Bryophyta</taxon>
        <taxon>Sphagnophytina</taxon>
        <taxon>Sphagnopsida</taxon>
        <taxon>Sphagnales</taxon>
        <taxon>Sphagnaceae</taxon>
        <taxon>Sphagnum</taxon>
    </lineage>
</organism>